<name>A0A1H7SFM7_9BACT</name>
<dbReference type="GO" id="GO:0009253">
    <property type="term" value="P:peptidoglycan catabolic process"/>
    <property type="evidence" value="ECO:0007669"/>
    <property type="project" value="InterPro"/>
</dbReference>
<evidence type="ECO:0000313" key="4">
    <source>
        <dbReference type="Proteomes" id="UP000198984"/>
    </source>
</evidence>
<dbReference type="Pfam" id="PF01183">
    <property type="entry name" value="Glyco_hydro_25"/>
    <property type="match status" value="1"/>
</dbReference>
<dbReference type="Gene3D" id="3.20.20.80">
    <property type="entry name" value="Glycosidases"/>
    <property type="match status" value="1"/>
</dbReference>
<keyword evidence="4" id="KW-1185">Reference proteome</keyword>
<dbReference type="PROSITE" id="PS51904">
    <property type="entry name" value="GLYCOSYL_HYDROL_F25_2"/>
    <property type="match status" value="1"/>
</dbReference>
<dbReference type="InterPro" id="IPR002053">
    <property type="entry name" value="Glyco_hydro_25"/>
</dbReference>
<organism evidence="3 4">
    <name type="scientific">Chitinophaga rupis</name>
    <dbReference type="NCBI Taxonomy" id="573321"/>
    <lineage>
        <taxon>Bacteria</taxon>
        <taxon>Pseudomonadati</taxon>
        <taxon>Bacteroidota</taxon>
        <taxon>Chitinophagia</taxon>
        <taxon>Chitinophagales</taxon>
        <taxon>Chitinophagaceae</taxon>
        <taxon>Chitinophaga</taxon>
    </lineage>
</organism>
<dbReference type="CDD" id="cd00599">
    <property type="entry name" value="GH25_muramidase"/>
    <property type="match status" value="1"/>
</dbReference>
<dbReference type="GO" id="GO:0016998">
    <property type="term" value="P:cell wall macromolecule catabolic process"/>
    <property type="evidence" value="ECO:0007669"/>
    <property type="project" value="InterPro"/>
</dbReference>
<dbReference type="AlphaFoldDB" id="A0A1H7SFM7"/>
<dbReference type="PANTHER" id="PTHR34135:SF2">
    <property type="entry name" value="LYSOZYME"/>
    <property type="match status" value="1"/>
</dbReference>
<accession>A0A1H7SFM7</accession>
<feature type="region of interest" description="Disordered" evidence="2">
    <location>
        <begin position="171"/>
        <end position="190"/>
    </location>
</feature>
<protein>
    <submittedName>
        <fullName evidence="3">Lysozyme</fullName>
    </submittedName>
</protein>
<dbReference type="SUPFAM" id="SSF51445">
    <property type="entry name" value="(Trans)glycosidases"/>
    <property type="match status" value="1"/>
</dbReference>
<sequence length="223" mass="25404">MINTIIDTYHGNSINMQEVKDGGIIAIIHKATQGRLFRDKTYHTRRQQARDLGLLWGAYHFSTGEPVDDQVENFLSYAKPEDDELISLDWEPSDGPDMTLDAARAFVQIIKNETGRWPFIYGGRLLRESLLHKTDPILANCPLWYARYRTSPLGIPTQVWPTYTLWQYTDGNDGPEPHHTPGVGGADRNIFNGTEQQLRDQWPFTKRENDAVTGPGFHAILHS</sequence>
<gene>
    <name evidence="3" type="ORF">SAMN04488505_102919</name>
</gene>
<comment type="similarity">
    <text evidence="1">Belongs to the glycosyl hydrolase 25 family.</text>
</comment>
<dbReference type="PANTHER" id="PTHR34135">
    <property type="entry name" value="LYSOZYME"/>
    <property type="match status" value="1"/>
</dbReference>
<dbReference type="EMBL" id="FOBB01000002">
    <property type="protein sequence ID" value="SEL71283.1"/>
    <property type="molecule type" value="Genomic_DNA"/>
</dbReference>
<dbReference type="InterPro" id="IPR017853">
    <property type="entry name" value="GH"/>
</dbReference>
<dbReference type="GO" id="GO:0003796">
    <property type="term" value="F:lysozyme activity"/>
    <property type="evidence" value="ECO:0007669"/>
    <property type="project" value="InterPro"/>
</dbReference>
<evidence type="ECO:0000313" key="3">
    <source>
        <dbReference type="EMBL" id="SEL71283.1"/>
    </source>
</evidence>
<evidence type="ECO:0000256" key="2">
    <source>
        <dbReference type="SAM" id="MobiDB-lite"/>
    </source>
</evidence>
<dbReference type="RefSeq" id="WP_089911045.1">
    <property type="nucleotide sequence ID" value="NZ_FOBB01000002.1"/>
</dbReference>
<dbReference type="Proteomes" id="UP000198984">
    <property type="component" value="Unassembled WGS sequence"/>
</dbReference>
<proteinExistence type="inferred from homology"/>
<dbReference type="GO" id="GO:0016052">
    <property type="term" value="P:carbohydrate catabolic process"/>
    <property type="evidence" value="ECO:0007669"/>
    <property type="project" value="TreeGrafter"/>
</dbReference>
<reference evidence="3 4" key="1">
    <citation type="submission" date="2016-10" db="EMBL/GenBank/DDBJ databases">
        <authorList>
            <person name="de Groot N.N."/>
        </authorList>
    </citation>
    <scope>NUCLEOTIDE SEQUENCE [LARGE SCALE GENOMIC DNA]</scope>
    <source>
        <strain evidence="3 4">DSM 21039</strain>
    </source>
</reference>
<dbReference type="STRING" id="573321.SAMN04488505_102919"/>
<dbReference type="OrthoDB" id="9798192at2"/>
<evidence type="ECO:0000256" key="1">
    <source>
        <dbReference type="ARBA" id="ARBA00010646"/>
    </source>
</evidence>